<organism evidence="6">
    <name type="scientific">Candidatus Kentrum sp. DK</name>
    <dbReference type="NCBI Taxonomy" id="2126562"/>
    <lineage>
        <taxon>Bacteria</taxon>
        <taxon>Pseudomonadati</taxon>
        <taxon>Pseudomonadota</taxon>
        <taxon>Gammaproteobacteria</taxon>
        <taxon>Candidatus Kentrum</taxon>
    </lineage>
</organism>
<evidence type="ECO:0000256" key="3">
    <source>
        <dbReference type="ARBA" id="ARBA00023004"/>
    </source>
</evidence>
<sequence length="399" mass="45098">MLLLHISDIHFRAPDCTTPPLDPERPFRTRLLQDARDRIATLGPVEAILVTGDVAYKGDPAEYDAAFRWLEELAGACACPLERVYVVPGNHDVDRNITREPAVRNAQYAIQAAETHHRERVLQDRFSDTDASHALLRPLTAYNDFAKQFNCQVYPPEKLYWKQDLALDHGVKLRIHGLTSTLLSGADGNDDTRCNLYLSPLQTVLDPVENVVNLVMCHHPPDWFMDYDEVDEIICNRAAIHLFGHNHRQRVTDPSDYIRFSAGAVNPDRHESGWEPGYNLIDVKIADDGMDRHLEIEAHVLRWQSSPDQFVPKQTRKGEEVFRHRIPIPDRFYTPQAVGDAEVPAITADSGPMHDGPIHDGNDGFEVEVAMSNESTRNLVFRFWNLMNWRSGGVAAGGS</sequence>
<dbReference type="InterPro" id="IPR050884">
    <property type="entry name" value="CNP_phosphodiesterase-III"/>
</dbReference>
<dbReference type="InterPro" id="IPR004843">
    <property type="entry name" value="Calcineurin-like_PHP"/>
</dbReference>
<dbReference type="Pfam" id="PF00149">
    <property type="entry name" value="Metallophos"/>
    <property type="match status" value="1"/>
</dbReference>
<dbReference type="GO" id="GO:0016787">
    <property type="term" value="F:hydrolase activity"/>
    <property type="evidence" value="ECO:0007669"/>
    <property type="project" value="UniProtKB-KW"/>
</dbReference>
<dbReference type="PANTHER" id="PTHR42988">
    <property type="entry name" value="PHOSPHOHYDROLASE"/>
    <property type="match status" value="1"/>
</dbReference>
<dbReference type="Gene3D" id="3.60.21.10">
    <property type="match status" value="1"/>
</dbReference>
<accession>A0A450SC62</accession>
<keyword evidence="2" id="KW-0378">Hydrolase</keyword>
<evidence type="ECO:0000259" key="5">
    <source>
        <dbReference type="Pfam" id="PF00149"/>
    </source>
</evidence>
<evidence type="ECO:0000256" key="2">
    <source>
        <dbReference type="ARBA" id="ARBA00022801"/>
    </source>
</evidence>
<dbReference type="InterPro" id="IPR029052">
    <property type="entry name" value="Metallo-depent_PP-like"/>
</dbReference>
<evidence type="ECO:0000256" key="1">
    <source>
        <dbReference type="ARBA" id="ARBA00022723"/>
    </source>
</evidence>
<protein>
    <submittedName>
        <fullName evidence="6">3',5'-cyclic AMP phosphodiesterase CpdA</fullName>
    </submittedName>
</protein>
<gene>
    <name evidence="6" type="ORF">BECKDK2373B_GA0170837_102643</name>
</gene>
<feature type="domain" description="Calcineurin-like phosphoesterase" evidence="5">
    <location>
        <begin position="1"/>
        <end position="248"/>
    </location>
</feature>
<keyword evidence="3" id="KW-0408">Iron</keyword>
<dbReference type="EMBL" id="CAADEX010000026">
    <property type="protein sequence ID" value="VFJ49948.1"/>
    <property type="molecule type" value="Genomic_DNA"/>
</dbReference>
<reference evidence="6" key="1">
    <citation type="submission" date="2019-02" db="EMBL/GenBank/DDBJ databases">
        <authorList>
            <person name="Gruber-Vodicka R. H."/>
            <person name="Seah K. B. B."/>
        </authorList>
    </citation>
    <scope>NUCLEOTIDE SEQUENCE</scope>
    <source>
        <strain evidence="6">BECK_DK47</strain>
    </source>
</reference>
<dbReference type="SUPFAM" id="SSF56300">
    <property type="entry name" value="Metallo-dependent phosphatases"/>
    <property type="match status" value="1"/>
</dbReference>
<keyword evidence="1" id="KW-0479">Metal-binding</keyword>
<comment type="similarity">
    <text evidence="4">Belongs to the cyclic nucleotide phosphodiesterase class-III family.</text>
</comment>
<name>A0A450SC62_9GAMM</name>
<proteinExistence type="inferred from homology"/>
<evidence type="ECO:0000313" key="6">
    <source>
        <dbReference type="EMBL" id="VFJ49948.1"/>
    </source>
</evidence>
<evidence type="ECO:0000256" key="4">
    <source>
        <dbReference type="ARBA" id="ARBA00025742"/>
    </source>
</evidence>
<dbReference type="GO" id="GO:0046872">
    <property type="term" value="F:metal ion binding"/>
    <property type="evidence" value="ECO:0007669"/>
    <property type="project" value="UniProtKB-KW"/>
</dbReference>
<dbReference type="AlphaFoldDB" id="A0A450SC62"/>
<dbReference type="PANTHER" id="PTHR42988:SF2">
    <property type="entry name" value="CYCLIC NUCLEOTIDE PHOSPHODIESTERASE CBUA0032-RELATED"/>
    <property type="match status" value="1"/>
</dbReference>